<evidence type="ECO:0000259" key="6">
    <source>
        <dbReference type="Pfam" id="PF03755"/>
    </source>
</evidence>
<evidence type="ECO:0000313" key="9">
    <source>
        <dbReference type="Proteomes" id="UP000177583"/>
    </source>
</evidence>
<organism evidence="8 9">
    <name type="scientific">Candidatus Lambdaproteobacteria bacterium RIFOXYD2_FULL_56_26</name>
    <dbReference type="NCBI Taxonomy" id="1817773"/>
    <lineage>
        <taxon>Bacteria</taxon>
        <taxon>Pseudomonadati</taxon>
        <taxon>Pseudomonadota</taxon>
        <taxon>Candidatus Lambdaproteobacteria</taxon>
    </lineage>
</organism>
<dbReference type="AlphaFoldDB" id="A0A1F6GSA1"/>
<dbReference type="Pfam" id="PF03755">
    <property type="entry name" value="YicC-like_N"/>
    <property type="match status" value="1"/>
</dbReference>
<keyword evidence="3" id="KW-0255">Endonuclease</keyword>
<dbReference type="EMBL" id="MFNF01000040">
    <property type="protein sequence ID" value="OGH01047.1"/>
    <property type="molecule type" value="Genomic_DNA"/>
</dbReference>
<keyword evidence="2" id="KW-0540">Nuclease</keyword>
<dbReference type="PANTHER" id="PTHR30636:SF3">
    <property type="entry name" value="UPF0701 PROTEIN YICC"/>
    <property type="match status" value="1"/>
</dbReference>
<dbReference type="InterPro" id="IPR013551">
    <property type="entry name" value="YicC-like_C"/>
</dbReference>
<accession>A0A1F6GSA1</accession>
<feature type="domain" description="Endoribonuclease YicC-like N-terminal" evidence="6">
    <location>
        <begin position="3"/>
        <end position="156"/>
    </location>
</feature>
<dbReference type="GO" id="GO:0016787">
    <property type="term" value="F:hydrolase activity"/>
    <property type="evidence" value="ECO:0007669"/>
    <property type="project" value="UniProtKB-KW"/>
</dbReference>
<evidence type="ECO:0000256" key="4">
    <source>
        <dbReference type="ARBA" id="ARBA00022801"/>
    </source>
</evidence>
<evidence type="ECO:0000313" key="8">
    <source>
        <dbReference type="EMBL" id="OGH01047.1"/>
    </source>
</evidence>
<dbReference type="Proteomes" id="UP000177583">
    <property type="component" value="Unassembled WGS sequence"/>
</dbReference>
<evidence type="ECO:0000256" key="5">
    <source>
        <dbReference type="ARBA" id="ARBA00035648"/>
    </source>
</evidence>
<dbReference type="GO" id="GO:0004521">
    <property type="term" value="F:RNA endonuclease activity"/>
    <property type="evidence" value="ECO:0007669"/>
    <property type="project" value="InterPro"/>
</dbReference>
<feature type="domain" description="Endoribonuclease YicC-like C-terminal" evidence="7">
    <location>
        <begin position="176"/>
        <end position="292"/>
    </location>
</feature>
<dbReference type="Pfam" id="PF08340">
    <property type="entry name" value="YicC-like_C"/>
    <property type="match status" value="1"/>
</dbReference>
<reference evidence="8 9" key="1">
    <citation type="journal article" date="2016" name="Nat. Commun.">
        <title>Thousands of microbial genomes shed light on interconnected biogeochemical processes in an aquifer system.</title>
        <authorList>
            <person name="Anantharaman K."/>
            <person name="Brown C.T."/>
            <person name="Hug L.A."/>
            <person name="Sharon I."/>
            <person name="Castelle C.J."/>
            <person name="Probst A.J."/>
            <person name="Thomas B.C."/>
            <person name="Singh A."/>
            <person name="Wilkins M.J."/>
            <person name="Karaoz U."/>
            <person name="Brodie E.L."/>
            <person name="Williams K.H."/>
            <person name="Hubbard S.S."/>
            <person name="Banfield J.F."/>
        </authorList>
    </citation>
    <scope>NUCLEOTIDE SEQUENCE [LARGE SCALE GENOMIC DNA]</scope>
</reference>
<dbReference type="InterPro" id="IPR013527">
    <property type="entry name" value="YicC-like_N"/>
</dbReference>
<evidence type="ECO:0000256" key="1">
    <source>
        <dbReference type="ARBA" id="ARBA00001968"/>
    </source>
</evidence>
<dbReference type="InterPro" id="IPR005229">
    <property type="entry name" value="YicC/YloC-like"/>
</dbReference>
<evidence type="ECO:0000256" key="2">
    <source>
        <dbReference type="ARBA" id="ARBA00022722"/>
    </source>
</evidence>
<sequence>MTQSMTGFCKASVTLDGKSCFVEMRSVNHRFLEARIYLPKPYALMEEELKKGLKNHLSRGKVDVTLTLDGVEASEGRLAVDPKVWGNFQSLHKQLESELGQPIAVGLTDLFQIKGLLVTAAEEAGDYNYLALFQAAVDAGARLLNAMRGKEGALLKAEMLGHLGLLEGLIQKVPEFSNEMLTNHQQRLAQSLAKLELELDPDDPRVLQEIGFLLDRADITEEVERFTAHLSHFRDILEETEPVGRKLDFLIQELNREANTLCSKAGHPRVTEIGVTLKSELEKIREQVQNIE</sequence>
<comment type="similarity">
    <text evidence="5">Belongs to the YicC/YloC family.</text>
</comment>
<name>A0A1F6GSA1_9PROT</name>
<gene>
    <name evidence="8" type="ORF">A2557_00410</name>
</gene>
<dbReference type="NCBIfam" id="TIGR00255">
    <property type="entry name" value="YicC/YloC family endoribonuclease"/>
    <property type="match status" value="1"/>
</dbReference>
<proteinExistence type="inferred from homology"/>
<evidence type="ECO:0000259" key="7">
    <source>
        <dbReference type="Pfam" id="PF08340"/>
    </source>
</evidence>
<dbReference type="PANTHER" id="PTHR30636">
    <property type="entry name" value="UPF0701 PROTEIN YICC"/>
    <property type="match status" value="1"/>
</dbReference>
<keyword evidence="4" id="KW-0378">Hydrolase</keyword>
<comment type="cofactor">
    <cofactor evidence="1">
        <name>a divalent metal cation</name>
        <dbReference type="ChEBI" id="CHEBI:60240"/>
    </cofactor>
</comment>
<comment type="caution">
    <text evidence="8">The sequence shown here is derived from an EMBL/GenBank/DDBJ whole genome shotgun (WGS) entry which is preliminary data.</text>
</comment>
<protein>
    <submittedName>
        <fullName evidence="8">YicC family protein</fullName>
    </submittedName>
</protein>
<evidence type="ECO:0000256" key="3">
    <source>
        <dbReference type="ARBA" id="ARBA00022759"/>
    </source>
</evidence>